<dbReference type="Proteomes" id="UP000501179">
    <property type="component" value="Chromosome"/>
</dbReference>
<proteinExistence type="predicted"/>
<sequence length="71" mass="7659">MSSTAESSFAAESRVSCTVCGVVTGAPTEIGYIERSSGPGFTQYACPACVRGTVRHLFFRPARQRQANRSR</sequence>
<evidence type="ECO:0000313" key="1">
    <source>
        <dbReference type="EMBL" id="QIQ05676.1"/>
    </source>
</evidence>
<evidence type="ECO:0000313" key="2">
    <source>
        <dbReference type="Proteomes" id="UP000501179"/>
    </source>
</evidence>
<dbReference type="RefSeq" id="WP_167034168.1">
    <property type="nucleotide sequence ID" value="NZ_CP050177.1"/>
</dbReference>
<protein>
    <submittedName>
        <fullName evidence="1">Uncharacterized protein</fullName>
    </submittedName>
</protein>
<dbReference type="EMBL" id="CP050177">
    <property type="protein sequence ID" value="QIQ05676.1"/>
    <property type="molecule type" value="Genomic_DNA"/>
</dbReference>
<dbReference type="KEGG" id="slia:HA039_28290"/>
<organism evidence="1 2">
    <name type="scientific">Streptomyces liangshanensis</name>
    <dbReference type="NCBI Taxonomy" id="2717324"/>
    <lineage>
        <taxon>Bacteria</taxon>
        <taxon>Bacillati</taxon>
        <taxon>Actinomycetota</taxon>
        <taxon>Actinomycetes</taxon>
        <taxon>Kitasatosporales</taxon>
        <taxon>Streptomycetaceae</taxon>
        <taxon>Streptomyces</taxon>
    </lineage>
</organism>
<dbReference type="AlphaFoldDB" id="A0A6G9H5U7"/>
<name>A0A6G9H5U7_9ACTN</name>
<gene>
    <name evidence="1" type="ORF">HA039_28290</name>
</gene>
<reference evidence="1 2" key="1">
    <citation type="submission" date="2020-03" db="EMBL/GenBank/DDBJ databases">
        <title>A novel species.</title>
        <authorList>
            <person name="Gao J."/>
        </authorList>
    </citation>
    <scope>NUCLEOTIDE SEQUENCE [LARGE SCALE GENOMIC DNA]</scope>
    <source>
        <strain evidence="1 2">QMT-12</strain>
    </source>
</reference>
<accession>A0A6G9H5U7</accession>
<keyword evidence="2" id="KW-1185">Reference proteome</keyword>